<reference evidence="1 2" key="1">
    <citation type="submission" date="2019-11" db="EMBL/GenBank/DDBJ databases">
        <title>The genome sequence of Methylocystis heyeri.</title>
        <authorList>
            <person name="Oshkin I.Y."/>
            <person name="Miroshnikov K."/>
            <person name="Dedysh S.N."/>
        </authorList>
    </citation>
    <scope>NUCLEOTIDE SEQUENCE [LARGE SCALE GENOMIC DNA]</scope>
    <source>
        <strain evidence="1 2">H2</strain>
    </source>
</reference>
<dbReference type="KEGG" id="mhey:H2LOC_009985"/>
<organism evidence="1 2">
    <name type="scientific">Methylocystis heyeri</name>
    <dbReference type="NCBI Taxonomy" id="391905"/>
    <lineage>
        <taxon>Bacteria</taxon>
        <taxon>Pseudomonadati</taxon>
        <taxon>Pseudomonadota</taxon>
        <taxon>Alphaproteobacteria</taxon>
        <taxon>Hyphomicrobiales</taxon>
        <taxon>Methylocystaceae</taxon>
        <taxon>Methylocystis</taxon>
    </lineage>
</organism>
<evidence type="ECO:0000313" key="1">
    <source>
        <dbReference type="EMBL" id="QGM46004.1"/>
    </source>
</evidence>
<keyword evidence="2" id="KW-1185">Reference proteome</keyword>
<accession>A0A6B8KC60</accession>
<dbReference type="AlphaFoldDB" id="A0A6B8KC60"/>
<dbReference type="EMBL" id="CP046052">
    <property type="protein sequence ID" value="QGM46004.1"/>
    <property type="molecule type" value="Genomic_DNA"/>
</dbReference>
<dbReference type="OrthoDB" id="8453063at2"/>
<proteinExistence type="predicted"/>
<evidence type="ECO:0000313" key="2">
    <source>
        <dbReference type="Proteomes" id="UP000309061"/>
    </source>
</evidence>
<protein>
    <submittedName>
        <fullName evidence="1">Uncharacterized protein</fullName>
    </submittedName>
</protein>
<sequence>MSCEWIKLTSQDTGKAVFVNLVNTSAIESHKKGALIWLVSGDKDVTLYVTETPDEILERAGAIARRQEA</sequence>
<dbReference type="Proteomes" id="UP000309061">
    <property type="component" value="Chromosome"/>
</dbReference>
<dbReference type="RefSeq" id="WP_136496266.1">
    <property type="nucleotide sequence ID" value="NZ_CP046052.1"/>
</dbReference>
<gene>
    <name evidence="1" type="ORF">H2LOC_009985</name>
</gene>
<name>A0A6B8KC60_9HYPH</name>